<feature type="domain" description="RRM" evidence="2">
    <location>
        <begin position="25"/>
        <end position="53"/>
    </location>
</feature>
<feature type="region of interest" description="Disordered" evidence="1">
    <location>
        <begin position="100"/>
        <end position="142"/>
    </location>
</feature>
<comment type="caution">
    <text evidence="3">The sequence shown here is derived from an EMBL/GenBank/DDBJ whole genome shotgun (WGS) entry which is preliminary data.</text>
</comment>
<evidence type="ECO:0000313" key="3">
    <source>
        <dbReference type="EMBL" id="MCD7469271.1"/>
    </source>
</evidence>
<dbReference type="Gene3D" id="3.30.70.330">
    <property type="match status" value="1"/>
</dbReference>
<accession>A0ABS8TCU8</accession>
<dbReference type="InterPro" id="IPR012677">
    <property type="entry name" value="Nucleotide-bd_a/b_plait_sf"/>
</dbReference>
<evidence type="ECO:0000256" key="1">
    <source>
        <dbReference type="SAM" id="MobiDB-lite"/>
    </source>
</evidence>
<name>A0ABS8TCU8_DATST</name>
<gene>
    <name evidence="3" type="primary">SRSF7</name>
    <name evidence="3" type="ORF">HAX54_008195</name>
</gene>
<keyword evidence="4" id="KW-1185">Reference proteome</keyword>
<reference evidence="3 4" key="1">
    <citation type="journal article" date="2021" name="BMC Genomics">
        <title>Datura genome reveals duplications of psychoactive alkaloid biosynthetic genes and high mutation rate following tissue culture.</title>
        <authorList>
            <person name="Rajewski A."/>
            <person name="Carter-House D."/>
            <person name="Stajich J."/>
            <person name="Litt A."/>
        </authorList>
    </citation>
    <scope>NUCLEOTIDE SEQUENCE [LARGE SCALE GENOMIC DNA]</scope>
    <source>
        <strain evidence="3">AR-01</strain>
    </source>
</reference>
<dbReference type="Pfam" id="PF00076">
    <property type="entry name" value="RRM_1"/>
    <property type="match status" value="1"/>
</dbReference>
<proteinExistence type="predicted"/>
<dbReference type="InterPro" id="IPR000504">
    <property type="entry name" value="RRM_dom"/>
</dbReference>
<sequence>MSFASTAFFEGIPIFFQMNLSVWVARRPPGYAFIEFDDRRDALDAVRDLDGEKWLACRAPAIRSGKWWSRGRGGDDMKCYECGEPGHFCSRVPLAHWSTRTLESPPTARGRYESPYAKAEDSLSPRRGHGSYSRSPAYKASS</sequence>
<dbReference type="SUPFAM" id="SSF54928">
    <property type="entry name" value="RNA-binding domain, RBD"/>
    <property type="match status" value="1"/>
</dbReference>
<dbReference type="InterPro" id="IPR036875">
    <property type="entry name" value="Znf_CCHC_sf"/>
</dbReference>
<evidence type="ECO:0000313" key="4">
    <source>
        <dbReference type="Proteomes" id="UP000823775"/>
    </source>
</evidence>
<organism evidence="3 4">
    <name type="scientific">Datura stramonium</name>
    <name type="common">Jimsonweed</name>
    <name type="synonym">Common thornapple</name>
    <dbReference type="NCBI Taxonomy" id="4076"/>
    <lineage>
        <taxon>Eukaryota</taxon>
        <taxon>Viridiplantae</taxon>
        <taxon>Streptophyta</taxon>
        <taxon>Embryophyta</taxon>
        <taxon>Tracheophyta</taxon>
        <taxon>Spermatophyta</taxon>
        <taxon>Magnoliopsida</taxon>
        <taxon>eudicotyledons</taxon>
        <taxon>Gunneridae</taxon>
        <taxon>Pentapetalae</taxon>
        <taxon>asterids</taxon>
        <taxon>lamiids</taxon>
        <taxon>Solanales</taxon>
        <taxon>Solanaceae</taxon>
        <taxon>Solanoideae</taxon>
        <taxon>Datureae</taxon>
        <taxon>Datura</taxon>
    </lineage>
</organism>
<dbReference type="InterPro" id="IPR035979">
    <property type="entry name" value="RBD_domain_sf"/>
</dbReference>
<protein>
    <submittedName>
        <fullName evidence="3">Serine arginine-rich splicing factor</fullName>
    </submittedName>
</protein>
<dbReference type="SUPFAM" id="SSF57756">
    <property type="entry name" value="Retrovirus zinc finger-like domains"/>
    <property type="match status" value="1"/>
</dbReference>
<dbReference type="EMBL" id="JACEIK010001420">
    <property type="protein sequence ID" value="MCD7469271.1"/>
    <property type="molecule type" value="Genomic_DNA"/>
</dbReference>
<evidence type="ECO:0000259" key="2">
    <source>
        <dbReference type="Pfam" id="PF00076"/>
    </source>
</evidence>
<dbReference type="Proteomes" id="UP000823775">
    <property type="component" value="Unassembled WGS sequence"/>
</dbReference>